<proteinExistence type="predicted"/>
<gene>
    <name evidence="2" type="ORF">FX985_02387</name>
</gene>
<dbReference type="RefSeq" id="WP_190362333.1">
    <property type="nucleotide sequence ID" value="NZ_VTFH01000001.1"/>
</dbReference>
<dbReference type="Proteomes" id="UP000323425">
    <property type="component" value="Unassembled WGS sequence"/>
</dbReference>
<accession>A0A5M9J0G8</accession>
<evidence type="ECO:0000313" key="2">
    <source>
        <dbReference type="EMBL" id="KAA8562321.1"/>
    </source>
</evidence>
<dbReference type="SUPFAM" id="SSF50494">
    <property type="entry name" value="Trypsin-like serine proteases"/>
    <property type="match status" value="1"/>
</dbReference>
<name>A0A5M9J0G8_9PSED</name>
<reference evidence="2 3" key="1">
    <citation type="journal article" date="2018" name="Plant Biotechnol. Rep.">
        <title>Diversity and antifungal activity of endophytic bacteria associated with Panax ginseng seedlings.</title>
        <authorList>
            <person name="Park J.M."/>
            <person name="Hong C.E."/>
            <person name="Jo S.H."/>
        </authorList>
    </citation>
    <scope>NUCLEOTIDE SEQUENCE [LARGE SCALE GENOMIC DNA]</scope>
    <source>
        <strain evidence="2 3">PgKB38</strain>
    </source>
</reference>
<evidence type="ECO:0008006" key="4">
    <source>
        <dbReference type="Google" id="ProtNLM"/>
    </source>
</evidence>
<dbReference type="AlphaFoldDB" id="A0A5M9J0G8"/>
<comment type="caution">
    <text evidence="2">The sequence shown here is derived from an EMBL/GenBank/DDBJ whole genome shotgun (WGS) entry which is preliminary data.</text>
</comment>
<dbReference type="Gene3D" id="2.40.10.10">
    <property type="entry name" value="Trypsin-like serine proteases"/>
    <property type="match status" value="2"/>
</dbReference>
<evidence type="ECO:0000256" key="1">
    <source>
        <dbReference type="SAM" id="SignalP"/>
    </source>
</evidence>
<dbReference type="InterPro" id="IPR009003">
    <property type="entry name" value="Peptidase_S1_PA"/>
</dbReference>
<keyword evidence="1" id="KW-0732">Signal</keyword>
<dbReference type="InterPro" id="IPR043504">
    <property type="entry name" value="Peptidase_S1_PA_chymotrypsin"/>
</dbReference>
<evidence type="ECO:0000313" key="3">
    <source>
        <dbReference type="Proteomes" id="UP000323425"/>
    </source>
</evidence>
<dbReference type="EMBL" id="VTFH01000001">
    <property type="protein sequence ID" value="KAA8562321.1"/>
    <property type="molecule type" value="Genomic_DNA"/>
</dbReference>
<feature type="chain" id="PRO_5024391509" description="Serine protease" evidence="1">
    <location>
        <begin position="20"/>
        <end position="504"/>
    </location>
</feature>
<feature type="signal peptide" evidence="1">
    <location>
        <begin position="1"/>
        <end position="19"/>
    </location>
</feature>
<protein>
    <recommendedName>
        <fullName evidence="4">Serine protease</fullName>
    </recommendedName>
</protein>
<dbReference type="Pfam" id="PF13365">
    <property type="entry name" value="Trypsin_2"/>
    <property type="match status" value="1"/>
</dbReference>
<organism evidence="2 3">
    <name type="scientific">Pseudomonas extremaustralis</name>
    <dbReference type="NCBI Taxonomy" id="359110"/>
    <lineage>
        <taxon>Bacteria</taxon>
        <taxon>Pseudomonadati</taxon>
        <taxon>Pseudomonadota</taxon>
        <taxon>Gammaproteobacteria</taxon>
        <taxon>Pseudomonadales</taxon>
        <taxon>Pseudomonadaceae</taxon>
        <taxon>Pseudomonas</taxon>
    </lineage>
</organism>
<sequence>MVLTRCVFPLLLLVLPCLAAHSHTRDLAEGLVETRSSIPLQNHDQRYALWSGIGLLKNAIGQTCNAVLLDTRNRQNKATGPAYVVTSGHCVYFSYGSARINQGISANITFNYFHDTQAQHRTYRIKTAHWSSMVGTDLALLEVDSSLAALITEGVMPLKLATHQSAGERDVINVSSPSGFRQKGLRMSACKETVTHSFVEHPGVFPSALKNRCNDLQYGSSGSPMLDRQSNEITSIVSKVAAVIQKDILNNCQNVSACEAAKFNYSYPANDLHRCFVDGVFLNNTVGCQLKAIDIVLEEPWKLNPYVHMRQGENGHNVRPTWNIQFSIQEPFYRFKAVRHVNDCRLANDYHSATTSTDGYVNHAIGPALGAHVLCIIGVQTRNEVLTPALLQNAYTHSVFLTDPAPVPRINLNYSVKWDAPHNGFSHHYFYVDASDVATCPDYDDDRYTLANSGMSYPASQLPVTVCSFARNAAGQPSAVRTDVIEWAKSLSPLQGTEAASSRR</sequence>